<dbReference type="RefSeq" id="WP_147297790.1">
    <property type="nucleotide sequence ID" value="NZ_QRDX01000010.1"/>
</dbReference>
<evidence type="ECO:0000256" key="1">
    <source>
        <dbReference type="SAM" id="SignalP"/>
    </source>
</evidence>
<evidence type="ECO:0000313" key="3">
    <source>
        <dbReference type="Proteomes" id="UP000256629"/>
    </source>
</evidence>
<dbReference type="Gene3D" id="1.10.1130.10">
    <property type="entry name" value="Flavocytochrome C3, Chain A"/>
    <property type="match status" value="1"/>
</dbReference>
<keyword evidence="1" id="KW-0732">Signal</keyword>
<dbReference type="SUPFAM" id="SSF48695">
    <property type="entry name" value="Multiheme cytochromes"/>
    <property type="match status" value="1"/>
</dbReference>
<dbReference type="InterPro" id="IPR036280">
    <property type="entry name" value="Multihaem_cyt_sf"/>
</dbReference>
<organism evidence="2 3">
    <name type="scientific">Seonamhaeicola aphaedonensis</name>
    <dbReference type="NCBI Taxonomy" id="1461338"/>
    <lineage>
        <taxon>Bacteria</taxon>
        <taxon>Pseudomonadati</taxon>
        <taxon>Bacteroidota</taxon>
        <taxon>Flavobacteriia</taxon>
        <taxon>Flavobacteriales</taxon>
        <taxon>Flavobacteriaceae</taxon>
    </lineage>
</organism>
<dbReference type="AlphaFoldDB" id="A0A3D9H5E4"/>
<comment type="caution">
    <text evidence="2">The sequence shown here is derived from an EMBL/GenBank/DDBJ whole genome shotgun (WGS) entry which is preliminary data.</text>
</comment>
<gene>
    <name evidence="2" type="ORF">DFQ02_11023</name>
</gene>
<protein>
    <submittedName>
        <fullName evidence="2">Uncharacterized protein</fullName>
    </submittedName>
</protein>
<reference evidence="2 3" key="1">
    <citation type="submission" date="2018-07" db="EMBL/GenBank/DDBJ databases">
        <title>Genomic Encyclopedia of Type Strains, Phase III (KMG-III): the genomes of soil and plant-associated and newly described type strains.</title>
        <authorList>
            <person name="Whitman W."/>
        </authorList>
    </citation>
    <scope>NUCLEOTIDE SEQUENCE [LARGE SCALE GENOMIC DNA]</scope>
    <source>
        <strain evidence="2 3">CECT 8487</strain>
    </source>
</reference>
<dbReference type="EMBL" id="QRDX01000010">
    <property type="protein sequence ID" value="RED44720.1"/>
    <property type="molecule type" value="Genomic_DNA"/>
</dbReference>
<dbReference type="OrthoDB" id="9777268at2"/>
<keyword evidence="3" id="KW-1185">Reference proteome</keyword>
<name>A0A3D9H5E4_9FLAO</name>
<feature type="signal peptide" evidence="1">
    <location>
        <begin position="1"/>
        <end position="27"/>
    </location>
</feature>
<proteinExistence type="predicted"/>
<feature type="chain" id="PRO_5017636086" evidence="1">
    <location>
        <begin position="28"/>
        <end position="376"/>
    </location>
</feature>
<accession>A0A3D9H5E4</accession>
<sequence>MKKLKLLQYLILIVSSLLLTNCTNDYIAIPGEDGINGEDGIDGVDGVDGADTSAEACINCHSSSHRSPIWTAYDMSAHGVGSSWARGTSSSCAQCHNNEGYIDYLSGKFYEIDEDTGDFASHPVTGEPIPSANPNGYAVSNPISCTGCHSDHRSFDFENDGNDYALRNIDPVKLVLDPSTALDLKNDADPLGLSNACITCHQPRPSYPIPAGTDNYEITSSRFGPHHGPQSTMLQGIMGAPIAGSTGYPGVASATHRTGASCTTCHMGPSDDNLVGGHTWKPTLNTCTECHTNMTAIPDEIAGFSEDMETLKNLLLALNPSPLLENDRTVPGTYSADVAKATWNYRTALEDQSKGIHNPAYTRALLKNSIEALQNL</sequence>
<evidence type="ECO:0000313" key="2">
    <source>
        <dbReference type="EMBL" id="RED44720.1"/>
    </source>
</evidence>
<dbReference type="Proteomes" id="UP000256629">
    <property type="component" value="Unassembled WGS sequence"/>
</dbReference>